<dbReference type="Proteomes" id="UP000076761">
    <property type="component" value="Unassembled WGS sequence"/>
</dbReference>
<reference evidence="1 2" key="1">
    <citation type="journal article" date="2016" name="Mol. Biol. Evol.">
        <title>Comparative Genomics of Early-Diverging Mushroom-Forming Fungi Provides Insights into the Origins of Lignocellulose Decay Capabilities.</title>
        <authorList>
            <person name="Nagy L.G."/>
            <person name="Riley R."/>
            <person name="Tritt A."/>
            <person name="Adam C."/>
            <person name="Daum C."/>
            <person name="Floudas D."/>
            <person name="Sun H."/>
            <person name="Yadav J.S."/>
            <person name="Pangilinan J."/>
            <person name="Larsson K.H."/>
            <person name="Matsuura K."/>
            <person name="Barry K."/>
            <person name="Labutti K."/>
            <person name="Kuo R."/>
            <person name="Ohm R.A."/>
            <person name="Bhattacharya S.S."/>
            <person name="Shirouzu T."/>
            <person name="Yoshinaga Y."/>
            <person name="Martin F.M."/>
            <person name="Grigoriev I.V."/>
            <person name="Hibbett D.S."/>
        </authorList>
    </citation>
    <scope>NUCLEOTIDE SEQUENCE [LARGE SCALE GENOMIC DNA]</scope>
    <source>
        <strain evidence="1 2">HHB14362 ss-1</strain>
    </source>
</reference>
<keyword evidence="2" id="KW-1185">Reference proteome</keyword>
<evidence type="ECO:0000313" key="2">
    <source>
        <dbReference type="Proteomes" id="UP000076761"/>
    </source>
</evidence>
<gene>
    <name evidence="1" type="ORF">NEOLEDRAFT_1145646</name>
</gene>
<dbReference type="EMBL" id="KV425556">
    <property type="protein sequence ID" value="KZT28904.1"/>
    <property type="molecule type" value="Genomic_DNA"/>
</dbReference>
<name>A0A165UYV1_9AGAM</name>
<organism evidence="1 2">
    <name type="scientific">Neolentinus lepideus HHB14362 ss-1</name>
    <dbReference type="NCBI Taxonomy" id="1314782"/>
    <lineage>
        <taxon>Eukaryota</taxon>
        <taxon>Fungi</taxon>
        <taxon>Dikarya</taxon>
        <taxon>Basidiomycota</taxon>
        <taxon>Agaricomycotina</taxon>
        <taxon>Agaricomycetes</taxon>
        <taxon>Gloeophyllales</taxon>
        <taxon>Gloeophyllaceae</taxon>
        <taxon>Neolentinus</taxon>
    </lineage>
</organism>
<dbReference type="AlphaFoldDB" id="A0A165UYV1"/>
<dbReference type="InParanoid" id="A0A165UYV1"/>
<dbReference type="STRING" id="1314782.A0A165UYV1"/>
<accession>A0A165UYV1</accession>
<sequence length="581" mass="64326">MMVEDTAMHGVIYQGPLPGRSQQQFVDLATSATPERYRLVDCKAFLDEHTLRIEEFSTITDVKYSTISYVWKGLSAQPGVPDGWLFQEKVVGIRSALMSFAMLAVLRCTAVYSGVQRLIRLDEETTWIHRGWTLQEVLAPPTVLVLVAWRLGSGQGRAGDGRIGVVEEVIPGESAMISMALVLEACTVGTLSFTSPRKEIGGPLMVKATVFSDIENHSYNDPPFWQPQRKVLAPNVAALAVAMDLEGVRDTDEKNFAIWQSSLMRTSSRPVDMVFSIMGLFGVTLDTSAFKRNDRLGATIALAREILRKGGKAWWLGTSFQIEPCRHLSTFATFPATNVRGKALVQTKGGPRQVSQLVTSEYPCAEVLCLLPQGSMDEDGYFSFVGKAIPVTRAVRDDTTDTAADVIPARPSVIKAMDGSCWIVIDDHPLECSTGQEPLASQNGVEGIRAFIALLSWFNEYYPGATPANDTNNVKTMVLEEHNADAHRYHLRAYACLSRRTMGWVKTWKEYPLVVGGPEDLATWPMDDAAHPLDEVALPEPRYPFPTSARKDVTLKDQTIRKSRWAVDQGVLENHLVGHRH</sequence>
<protein>
    <submittedName>
        <fullName evidence="1">Uncharacterized protein</fullName>
    </submittedName>
</protein>
<evidence type="ECO:0000313" key="1">
    <source>
        <dbReference type="EMBL" id="KZT28904.1"/>
    </source>
</evidence>
<dbReference type="OrthoDB" id="5303367at2759"/>
<proteinExistence type="predicted"/>